<evidence type="ECO:0000256" key="3">
    <source>
        <dbReference type="ARBA" id="ARBA00023002"/>
    </source>
</evidence>
<dbReference type="EMBL" id="LSFM01000018">
    <property type="protein sequence ID" value="OBY65534.1"/>
    <property type="molecule type" value="Genomic_DNA"/>
</dbReference>
<comment type="cofactor">
    <cofactor evidence="1">
        <name>FMN</name>
        <dbReference type="ChEBI" id="CHEBI:58210"/>
    </cofactor>
</comment>
<dbReference type="CDD" id="cd02933">
    <property type="entry name" value="OYE_like_FMN"/>
    <property type="match status" value="1"/>
</dbReference>
<evidence type="ECO:0000256" key="2">
    <source>
        <dbReference type="ARBA" id="ARBA00005979"/>
    </source>
</evidence>
<evidence type="ECO:0000313" key="6">
    <source>
        <dbReference type="Proteomes" id="UP000092584"/>
    </source>
</evidence>
<dbReference type="InterPro" id="IPR013785">
    <property type="entry name" value="Aldolase_TIM"/>
</dbReference>
<dbReference type="FunFam" id="3.20.20.70:FF:000059">
    <property type="entry name" value="N-ethylmaleimide reductase, FMN-linked"/>
    <property type="match status" value="1"/>
</dbReference>
<protein>
    <submittedName>
        <fullName evidence="5">Alkene reductase</fullName>
    </submittedName>
</protein>
<dbReference type="Proteomes" id="UP000092584">
    <property type="component" value="Unassembled WGS sequence"/>
</dbReference>
<dbReference type="RefSeq" id="WP_065318311.1">
    <property type="nucleotide sequence ID" value="NZ_CAXBLX010000002.1"/>
</dbReference>
<keyword evidence="3" id="KW-0560">Oxidoreductase</keyword>
<dbReference type="OrthoDB" id="9772736at2"/>
<dbReference type="Gene3D" id="3.20.20.70">
    <property type="entry name" value="Aldolase class I"/>
    <property type="match status" value="1"/>
</dbReference>
<dbReference type="KEGG" id="pob:LPB03_01095"/>
<name>A0A1B8U0Y2_9FLAO</name>
<evidence type="ECO:0000259" key="4">
    <source>
        <dbReference type="Pfam" id="PF00724"/>
    </source>
</evidence>
<dbReference type="SUPFAM" id="SSF51395">
    <property type="entry name" value="FMN-linked oxidoreductases"/>
    <property type="match status" value="1"/>
</dbReference>
<comment type="caution">
    <text evidence="5">The sequence shown here is derived from an EMBL/GenBank/DDBJ whole genome shotgun (WGS) entry which is preliminary data.</text>
</comment>
<dbReference type="GO" id="GO:0016628">
    <property type="term" value="F:oxidoreductase activity, acting on the CH-CH group of donors, NAD or NADP as acceptor"/>
    <property type="evidence" value="ECO:0007669"/>
    <property type="project" value="UniProtKB-ARBA"/>
</dbReference>
<dbReference type="Pfam" id="PF00724">
    <property type="entry name" value="Oxidored_FMN"/>
    <property type="match status" value="1"/>
</dbReference>
<dbReference type="AlphaFoldDB" id="A0A1B8U0Y2"/>
<dbReference type="InterPro" id="IPR045247">
    <property type="entry name" value="Oye-like"/>
</dbReference>
<dbReference type="InterPro" id="IPR001155">
    <property type="entry name" value="OxRdtase_FMN_N"/>
</dbReference>
<comment type="similarity">
    <text evidence="2">Belongs to the NADH:flavin oxidoreductase/NADH oxidase family.</text>
</comment>
<evidence type="ECO:0000256" key="1">
    <source>
        <dbReference type="ARBA" id="ARBA00001917"/>
    </source>
</evidence>
<proteinExistence type="inferred from homology"/>
<feature type="domain" description="NADH:flavin oxidoreductase/NADH oxidase N-terminal" evidence="4">
    <location>
        <begin position="13"/>
        <end position="341"/>
    </location>
</feature>
<reference evidence="6" key="1">
    <citation type="submission" date="2016-02" db="EMBL/GenBank/DDBJ databases">
        <authorList>
            <person name="Shin S.-K."/>
            <person name="Yi H."/>
            <person name="Kim E."/>
        </authorList>
    </citation>
    <scope>NUCLEOTIDE SEQUENCE [LARGE SCALE GENOMIC DNA]</scope>
    <source>
        <strain evidence="6">LPB0003</strain>
    </source>
</reference>
<dbReference type="PANTHER" id="PTHR22893">
    <property type="entry name" value="NADH OXIDOREDUCTASE-RELATED"/>
    <property type="match status" value="1"/>
</dbReference>
<sequence length="372" mass="42235">MKKEFLLQNFNNIDDLPLKNRVVMAPMTRSRADNKGNVPTNDLQGLYYEQRASAGLIITEGSQVSKEAVGYINTPGIYSKEQVEGWKKVTKRVHDKGGKIFIQLWHVGRISHPDFHNGELPLAPSAINANETVYTPEGEKETVTPKEMTKEDIKRTISDFKNAAQNAVDAGFDGVEIHSSNGYLFHQFFNKTSNKRTDEYGGSIENRARFFFEVLDAVKEVLHEQKIGARFNPSLNGIFGMEMDEETIPTFEYIIKKLNDYNLAYIHLSEPFNDVSDVKFAVQNIAEHFRPLYHGTLMINAGFDEASGNKVIEEGNADLVAFGKLYISNPDLVERFERNQELADWNQETFYTPGPKGYTDYPKLEVNKLENS</sequence>
<organism evidence="5 6">
    <name type="scientific">Polaribacter vadi</name>
    <dbReference type="NCBI Taxonomy" id="1774273"/>
    <lineage>
        <taxon>Bacteria</taxon>
        <taxon>Pseudomonadati</taxon>
        <taxon>Bacteroidota</taxon>
        <taxon>Flavobacteriia</taxon>
        <taxon>Flavobacteriales</taxon>
        <taxon>Flavobacteriaceae</taxon>
    </lineage>
</organism>
<gene>
    <name evidence="5" type="ORF">LPB3_04015</name>
</gene>
<keyword evidence="6" id="KW-1185">Reference proteome</keyword>
<dbReference type="PANTHER" id="PTHR22893:SF91">
    <property type="entry name" value="NADPH DEHYDROGENASE 2-RELATED"/>
    <property type="match status" value="1"/>
</dbReference>
<dbReference type="GO" id="GO:0005829">
    <property type="term" value="C:cytosol"/>
    <property type="evidence" value="ECO:0007669"/>
    <property type="project" value="UniProtKB-ARBA"/>
</dbReference>
<dbReference type="STRING" id="1774273.LPB03_01095"/>
<accession>A0A1B8U0Y2</accession>
<evidence type="ECO:0000313" key="5">
    <source>
        <dbReference type="EMBL" id="OBY65534.1"/>
    </source>
</evidence>
<dbReference type="GO" id="GO:0010181">
    <property type="term" value="F:FMN binding"/>
    <property type="evidence" value="ECO:0007669"/>
    <property type="project" value="InterPro"/>
</dbReference>